<sequence length="473" mass="53616">MAEDIAKAAAEVGNKAVMDLSLTAGAFSLSLKIDNVWLAGAVSVGALSLGAFYLTCKGPSESAIRRALDRKFLGDVEPKVTNIEDGHSILTELLCSTEASFLVFLEDFETKRIKSRLEEEFKKIGFTTELDVTLRNAGKVYQQVIQIRNRELDIVKESLKREMAISKGLRGTIGKLQEENRRMGESAQQGKVDGIEIKDKTRAGKEEMKILQRDIRELLEKVHELEKENEKLQQKLKKKDRELERFQALETDIDIQQPRPRASSGTSLGLSSGYQSEEDPDENSLEIIQMPRSQAIQEGRKLVLSCRTRSLPDVSYRWIKDDIEIPGANRSDLVLEPVRMQDFGRYFCRVWDKSGSLTSEPADVDVFPSPHMRFRGLHELDADAKQAIIDLLSKKSLPRLPTWKQIARRYAMRETEISSLEKEKIPARAMLEKLTSLAPNLTVYYVCKTFKEAGLRRLYLVDVLSQRMAIAVH</sequence>
<evidence type="ECO:0000313" key="3">
    <source>
        <dbReference type="EMBL" id="CAH3177753.1"/>
    </source>
</evidence>
<keyword evidence="4" id="KW-1185">Reference proteome</keyword>
<dbReference type="SMART" id="SM00409">
    <property type="entry name" value="IG"/>
    <property type="match status" value="1"/>
</dbReference>
<dbReference type="PROSITE" id="PS50835">
    <property type="entry name" value="IG_LIKE"/>
    <property type="match status" value="1"/>
</dbReference>
<dbReference type="Pfam" id="PF13895">
    <property type="entry name" value="Ig_2"/>
    <property type="match status" value="1"/>
</dbReference>
<feature type="region of interest" description="Disordered" evidence="1">
    <location>
        <begin position="249"/>
        <end position="282"/>
    </location>
</feature>
<evidence type="ECO:0000256" key="1">
    <source>
        <dbReference type="SAM" id="MobiDB-lite"/>
    </source>
</evidence>
<dbReference type="InterPro" id="IPR003598">
    <property type="entry name" value="Ig_sub2"/>
</dbReference>
<evidence type="ECO:0000313" key="4">
    <source>
        <dbReference type="Proteomes" id="UP001159427"/>
    </source>
</evidence>
<feature type="compositionally biased region" description="Low complexity" evidence="1">
    <location>
        <begin position="263"/>
        <end position="273"/>
    </location>
</feature>
<accession>A0ABN8RHW5</accession>
<protein>
    <recommendedName>
        <fullName evidence="2">Ig-like domain-containing protein</fullName>
    </recommendedName>
</protein>
<organism evidence="3 4">
    <name type="scientific">Porites evermanni</name>
    <dbReference type="NCBI Taxonomy" id="104178"/>
    <lineage>
        <taxon>Eukaryota</taxon>
        <taxon>Metazoa</taxon>
        <taxon>Cnidaria</taxon>
        <taxon>Anthozoa</taxon>
        <taxon>Hexacorallia</taxon>
        <taxon>Scleractinia</taxon>
        <taxon>Fungiina</taxon>
        <taxon>Poritidae</taxon>
        <taxon>Porites</taxon>
    </lineage>
</organism>
<dbReference type="InterPro" id="IPR036179">
    <property type="entry name" value="Ig-like_dom_sf"/>
</dbReference>
<dbReference type="InterPro" id="IPR003599">
    <property type="entry name" value="Ig_sub"/>
</dbReference>
<dbReference type="InterPro" id="IPR007110">
    <property type="entry name" value="Ig-like_dom"/>
</dbReference>
<reference evidence="3 4" key="1">
    <citation type="submission" date="2022-05" db="EMBL/GenBank/DDBJ databases">
        <authorList>
            <consortium name="Genoscope - CEA"/>
            <person name="William W."/>
        </authorList>
    </citation>
    <scope>NUCLEOTIDE SEQUENCE [LARGE SCALE GENOMIC DNA]</scope>
</reference>
<gene>
    <name evidence="3" type="ORF">PEVE_00011425</name>
</gene>
<comment type="caution">
    <text evidence="3">The sequence shown here is derived from an EMBL/GenBank/DDBJ whole genome shotgun (WGS) entry which is preliminary data.</text>
</comment>
<proteinExistence type="predicted"/>
<dbReference type="Gene3D" id="2.60.40.10">
    <property type="entry name" value="Immunoglobulins"/>
    <property type="match status" value="1"/>
</dbReference>
<evidence type="ECO:0000259" key="2">
    <source>
        <dbReference type="PROSITE" id="PS50835"/>
    </source>
</evidence>
<name>A0ABN8RHW5_9CNID</name>
<dbReference type="SUPFAM" id="SSF48726">
    <property type="entry name" value="Immunoglobulin"/>
    <property type="match status" value="1"/>
</dbReference>
<feature type="domain" description="Ig-like" evidence="2">
    <location>
        <begin position="280"/>
        <end position="365"/>
    </location>
</feature>
<dbReference type="Proteomes" id="UP001159427">
    <property type="component" value="Unassembled WGS sequence"/>
</dbReference>
<dbReference type="InterPro" id="IPR013783">
    <property type="entry name" value="Ig-like_fold"/>
</dbReference>
<dbReference type="CDD" id="cd00096">
    <property type="entry name" value="Ig"/>
    <property type="match status" value="1"/>
</dbReference>
<dbReference type="SMART" id="SM00408">
    <property type="entry name" value="IGc2"/>
    <property type="match status" value="1"/>
</dbReference>
<dbReference type="EMBL" id="CALNXI010001822">
    <property type="protein sequence ID" value="CAH3177753.1"/>
    <property type="molecule type" value="Genomic_DNA"/>
</dbReference>